<dbReference type="PANTHER" id="PTHR46577:SF2">
    <property type="entry name" value="TRANSCRIPTIONAL REGULATORY PROTEIN"/>
    <property type="match status" value="1"/>
</dbReference>
<sequence>MSEFPALDFRPLRDRSAAPTLVQQVADAVVRAIESRVLAPGMALPSVREFARAYEISTFTVASAYARLVSQGWLLARPGSGYRVAPRVAAGVSAPTPRPWEPPTPGAEWLLSDVFADHSIPVKSGCGWLPGEWLNEGGLHLGLRHVARVPGGRIAGYGHPYGYVPLRETVAAQAASLGMPVDIGQVLLTQGVTHGLDIAIRTLLRPGDTVIVEQPCYANLLALVRLAGLHAVAVRRTPEGMDIAELEQAVQAHRPRAMIINTVLQNPTGTSLAMANAYQVLRIAEQQDCWIIEDDISRELAPGVAPVLGALDGLRRVVYLSGYSKVISPSVRVGYAIAHPDVVRDMARTKMAVGLTSPEIMERVVHEALHEGRYRAHVAGLRERLALAHAKVTRRLAETGMPLHAEPRAGLFLWARLPEAGGLAGANALAERALRDGIWLAPGSYFDAAQRDLPWIRLNVAYSDDERLWRFLRQEIHGAGAASDRVSRLAG</sequence>
<dbReference type="SUPFAM" id="SSF53383">
    <property type="entry name" value="PLP-dependent transferases"/>
    <property type="match status" value="1"/>
</dbReference>
<dbReference type="SUPFAM" id="SSF46785">
    <property type="entry name" value="Winged helix' DNA-binding domain"/>
    <property type="match status" value="1"/>
</dbReference>
<dbReference type="CDD" id="cd07377">
    <property type="entry name" value="WHTH_GntR"/>
    <property type="match status" value="1"/>
</dbReference>
<keyword evidence="4" id="KW-0238">DNA-binding</keyword>
<dbReference type="Gene3D" id="3.40.640.10">
    <property type="entry name" value="Type I PLP-dependent aspartate aminotransferase-like (Major domain)"/>
    <property type="match status" value="1"/>
</dbReference>
<feature type="domain" description="HTH gntR-type" evidence="6">
    <location>
        <begin position="19"/>
        <end position="87"/>
    </location>
</feature>
<evidence type="ECO:0000256" key="3">
    <source>
        <dbReference type="ARBA" id="ARBA00023015"/>
    </source>
</evidence>
<comment type="similarity">
    <text evidence="1">In the C-terminal section; belongs to the class-I pyridoxal-phosphate-dependent aminotransferase family.</text>
</comment>
<evidence type="ECO:0000313" key="8">
    <source>
        <dbReference type="Proteomes" id="UP000092213"/>
    </source>
</evidence>
<dbReference type="Proteomes" id="UP000092213">
    <property type="component" value="Chromosome"/>
</dbReference>
<dbReference type="InterPro" id="IPR015421">
    <property type="entry name" value="PyrdxlP-dep_Trfase_major"/>
</dbReference>
<evidence type="ECO:0000256" key="4">
    <source>
        <dbReference type="ARBA" id="ARBA00023125"/>
    </source>
</evidence>
<dbReference type="PROSITE" id="PS50949">
    <property type="entry name" value="HTH_GNTR"/>
    <property type="match status" value="1"/>
</dbReference>
<dbReference type="InterPro" id="IPR015422">
    <property type="entry name" value="PyrdxlP-dep_Trfase_small"/>
</dbReference>
<dbReference type="Gene3D" id="3.90.1150.10">
    <property type="entry name" value="Aspartate Aminotransferase, domain 1"/>
    <property type="match status" value="1"/>
</dbReference>
<dbReference type="SMART" id="SM00345">
    <property type="entry name" value="HTH_GNTR"/>
    <property type="match status" value="1"/>
</dbReference>
<proteinExistence type="inferred from homology"/>
<evidence type="ECO:0000259" key="6">
    <source>
        <dbReference type="PROSITE" id="PS50949"/>
    </source>
</evidence>
<keyword evidence="3" id="KW-0805">Transcription regulation</keyword>
<dbReference type="InterPro" id="IPR051446">
    <property type="entry name" value="HTH_trans_reg/aminotransferase"/>
</dbReference>
<organism evidence="7 8">
    <name type="scientific">Bordetella bronchialis</name>
    <dbReference type="NCBI Taxonomy" id="463025"/>
    <lineage>
        <taxon>Bacteria</taxon>
        <taxon>Pseudomonadati</taxon>
        <taxon>Pseudomonadota</taxon>
        <taxon>Betaproteobacteria</taxon>
        <taxon>Burkholderiales</taxon>
        <taxon>Alcaligenaceae</taxon>
        <taxon>Bordetella</taxon>
    </lineage>
</organism>
<keyword evidence="5" id="KW-0804">Transcription</keyword>
<accession>A0A193FRI2</accession>
<evidence type="ECO:0000256" key="5">
    <source>
        <dbReference type="ARBA" id="ARBA00023163"/>
    </source>
</evidence>
<protein>
    <submittedName>
        <fullName evidence="7">GntR family transcriptional regulator</fullName>
    </submittedName>
</protein>
<evidence type="ECO:0000256" key="2">
    <source>
        <dbReference type="ARBA" id="ARBA00022898"/>
    </source>
</evidence>
<dbReference type="CDD" id="cd00609">
    <property type="entry name" value="AAT_like"/>
    <property type="match status" value="1"/>
</dbReference>
<evidence type="ECO:0000313" key="7">
    <source>
        <dbReference type="EMBL" id="ANN70357.1"/>
    </source>
</evidence>
<evidence type="ECO:0000256" key="1">
    <source>
        <dbReference type="ARBA" id="ARBA00005384"/>
    </source>
</evidence>
<dbReference type="GO" id="GO:0030170">
    <property type="term" value="F:pyridoxal phosphate binding"/>
    <property type="evidence" value="ECO:0007669"/>
    <property type="project" value="InterPro"/>
</dbReference>
<reference evidence="7 8" key="1">
    <citation type="submission" date="2016-06" db="EMBL/GenBank/DDBJ databases">
        <title>Complete genome sequences of Bordetella bronchialis and Bordetella flabilis.</title>
        <authorList>
            <person name="LiPuma J.J."/>
            <person name="Spilker T."/>
        </authorList>
    </citation>
    <scope>NUCLEOTIDE SEQUENCE [LARGE SCALE GENOMIC DNA]</scope>
    <source>
        <strain evidence="7 8">AU17976</strain>
    </source>
</reference>
<dbReference type="Gene3D" id="1.10.10.10">
    <property type="entry name" value="Winged helix-like DNA-binding domain superfamily/Winged helix DNA-binding domain"/>
    <property type="match status" value="1"/>
</dbReference>
<name>A0A193FRI2_9BORD</name>
<dbReference type="InterPro" id="IPR036388">
    <property type="entry name" value="WH-like_DNA-bd_sf"/>
</dbReference>
<dbReference type="PANTHER" id="PTHR46577">
    <property type="entry name" value="HTH-TYPE TRANSCRIPTIONAL REGULATORY PROTEIN GABR"/>
    <property type="match status" value="1"/>
</dbReference>
<dbReference type="STRING" id="463025.BAU08_02515"/>
<dbReference type="InterPro" id="IPR036390">
    <property type="entry name" value="WH_DNA-bd_sf"/>
</dbReference>
<dbReference type="GO" id="GO:0003700">
    <property type="term" value="F:DNA-binding transcription factor activity"/>
    <property type="evidence" value="ECO:0007669"/>
    <property type="project" value="InterPro"/>
</dbReference>
<dbReference type="Pfam" id="PF00155">
    <property type="entry name" value="Aminotran_1_2"/>
    <property type="match status" value="1"/>
</dbReference>
<dbReference type="EMBL" id="CP016171">
    <property type="protein sequence ID" value="ANN70357.1"/>
    <property type="molecule type" value="Genomic_DNA"/>
</dbReference>
<dbReference type="InterPro" id="IPR004839">
    <property type="entry name" value="Aminotransferase_I/II_large"/>
</dbReference>
<dbReference type="RefSeq" id="WP_066667953.1">
    <property type="nucleotide sequence ID" value="NZ_CP016171.1"/>
</dbReference>
<keyword evidence="2" id="KW-0663">Pyridoxal phosphate</keyword>
<dbReference type="InterPro" id="IPR000524">
    <property type="entry name" value="Tscrpt_reg_HTH_GntR"/>
</dbReference>
<dbReference type="GO" id="GO:0003677">
    <property type="term" value="F:DNA binding"/>
    <property type="evidence" value="ECO:0007669"/>
    <property type="project" value="UniProtKB-KW"/>
</dbReference>
<dbReference type="InterPro" id="IPR015424">
    <property type="entry name" value="PyrdxlP-dep_Trfase"/>
</dbReference>
<dbReference type="AlphaFoldDB" id="A0A193FRI2"/>
<gene>
    <name evidence="7" type="ORF">BAU08_02515</name>
</gene>
<dbReference type="Pfam" id="PF00392">
    <property type="entry name" value="GntR"/>
    <property type="match status" value="1"/>
</dbReference>